<gene>
    <name evidence="3" type="ORF">BKA03_002204</name>
</gene>
<dbReference type="EMBL" id="JACBZO010000001">
    <property type="protein sequence ID" value="NYI42085.1"/>
    <property type="molecule type" value="Genomic_DNA"/>
</dbReference>
<dbReference type="InterPro" id="IPR035093">
    <property type="entry name" value="RelE/ParE_toxin_dom_sf"/>
</dbReference>
<comment type="caution">
    <text evidence="3">The sequence shown here is derived from an EMBL/GenBank/DDBJ whole genome shotgun (WGS) entry which is preliminary data.</text>
</comment>
<evidence type="ECO:0000313" key="4">
    <source>
        <dbReference type="Proteomes" id="UP000547973"/>
    </source>
</evidence>
<dbReference type="Proteomes" id="UP000547973">
    <property type="component" value="Unassembled WGS sequence"/>
</dbReference>
<dbReference type="RefSeq" id="WP_062073976.1">
    <property type="nucleotide sequence ID" value="NZ_BBRC01000002.1"/>
</dbReference>
<dbReference type="PANTHER" id="PTHR35601:SF1">
    <property type="entry name" value="TOXIN RELE"/>
    <property type="match status" value="1"/>
</dbReference>
<organism evidence="3 4">
    <name type="scientific">Demequina lutea</name>
    <dbReference type="NCBI Taxonomy" id="431489"/>
    <lineage>
        <taxon>Bacteria</taxon>
        <taxon>Bacillati</taxon>
        <taxon>Actinomycetota</taxon>
        <taxon>Actinomycetes</taxon>
        <taxon>Micrococcales</taxon>
        <taxon>Demequinaceae</taxon>
        <taxon>Demequina</taxon>
    </lineage>
</organism>
<dbReference type="Pfam" id="PF05016">
    <property type="entry name" value="ParE_toxin"/>
    <property type="match status" value="1"/>
</dbReference>
<dbReference type="InterPro" id="IPR007712">
    <property type="entry name" value="RelE/ParE_toxin"/>
</dbReference>
<keyword evidence="2" id="KW-1277">Toxin-antitoxin system</keyword>
<dbReference type="OrthoDB" id="5326046at2"/>
<proteinExistence type="inferred from homology"/>
<dbReference type="AlphaFoldDB" id="A0A7Y9ZDP8"/>
<keyword evidence="4" id="KW-1185">Reference proteome</keyword>
<evidence type="ECO:0000256" key="2">
    <source>
        <dbReference type="ARBA" id="ARBA00022649"/>
    </source>
</evidence>
<comment type="similarity">
    <text evidence="1">Belongs to the RelE toxin family.</text>
</comment>
<evidence type="ECO:0000256" key="1">
    <source>
        <dbReference type="ARBA" id="ARBA00006226"/>
    </source>
</evidence>
<dbReference type="Gene3D" id="3.30.2310.20">
    <property type="entry name" value="RelE-like"/>
    <property type="match status" value="1"/>
</dbReference>
<dbReference type="SUPFAM" id="SSF143011">
    <property type="entry name" value="RelE-like"/>
    <property type="match status" value="1"/>
</dbReference>
<reference evidence="3 4" key="1">
    <citation type="submission" date="2020-07" db="EMBL/GenBank/DDBJ databases">
        <title>Sequencing the genomes of 1000 actinobacteria strains.</title>
        <authorList>
            <person name="Klenk H.-P."/>
        </authorList>
    </citation>
    <scope>NUCLEOTIDE SEQUENCE [LARGE SCALE GENOMIC DNA]</scope>
    <source>
        <strain evidence="3 4">DSM 19970</strain>
    </source>
</reference>
<sequence>MYRVEFTTAAARQLRKLPREHRARIQARVRELASNPRPTGAIKLAGETTAWRTRIGDYRVIYDIFDDVLVVTVVAVGHRREVYRA</sequence>
<evidence type="ECO:0000313" key="3">
    <source>
        <dbReference type="EMBL" id="NYI42085.1"/>
    </source>
</evidence>
<dbReference type="PANTHER" id="PTHR35601">
    <property type="entry name" value="TOXIN RELE"/>
    <property type="match status" value="1"/>
</dbReference>
<accession>A0A7Y9ZDP8</accession>
<protein>
    <submittedName>
        <fullName evidence="3">mRNA interferase RelE/StbE</fullName>
    </submittedName>
</protein>
<name>A0A7Y9ZDP8_9MICO</name>